<proteinExistence type="predicted"/>
<sequence length="411" mass="45391">MATRRARYPHCRDRERSMVTPKVHFVHREKDGVRLRPSRRRVMTVDGEGSVELAVAGVQLKEAGVYTCTAHSPVGRATTSCNVTVITDTQLTTHTTLTPPVPYCKAPLFVTKPRSSEAVEGETVVIMCEVVGDPKPEVIWLRDWLKRTSMSLLSLPDTGSFAGQSISYEVDALVQTTTSELESHVTSTPRRNSPRYERAKCQSWTLQTAGLLRSRAVLQYSGLALGNDGSQCAAAEQQPNRFRLTAAFNGGVSVVAHVNRTALATLEISRIRFGSANSERRTADHVVQRVETRIEGTYSLTPAPTGNELEAGVTLGGLPLPSERGLDIFFSKWLALNLHLFAESLGPRSLTSTLPAIDRQFILNRNPPTLHSKFETSQDEETRLGQEVSPMGVFFNLVIRDIELRSFIVYA</sequence>
<dbReference type="Proteomes" id="UP001558652">
    <property type="component" value="Unassembled WGS sequence"/>
</dbReference>
<dbReference type="InterPro" id="IPR013783">
    <property type="entry name" value="Ig-like_fold"/>
</dbReference>
<dbReference type="InterPro" id="IPR013098">
    <property type="entry name" value="Ig_I-set"/>
</dbReference>
<evidence type="ECO:0000313" key="2">
    <source>
        <dbReference type="EMBL" id="KAL1131133.1"/>
    </source>
</evidence>
<evidence type="ECO:0000259" key="1">
    <source>
        <dbReference type="PROSITE" id="PS50835"/>
    </source>
</evidence>
<dbReference type="EMBL" id="JBFDAA010000007">
    <property type="protein sequence ID" value="KAL1131133.1"/>
    <property type="molecule type" value="Genomic_DNA"/>
</dbReference>
<comment type="caution">
    <text evidence="2">The sequence shown here is derived from an EMBL/GenBank/DDBJ whole genome shotgun (WGS) entry which is preliminary data.</text>
</comment>
<gene>
    <name evidence="2" type="ORF">AAG570_012370</name>
</gene>
<dbReference type="PROSITE" id="PS50835">
    <property type="entry name" value="IG_LIKE"/>
    <property type="match status" value="1"/>
</dbReference>
<organism evidence="2 3">
    <name type="scientific">Ranatra chinensis</name>
    <dbReference type="NCBI Taxonomy" id="642074"/>
    <lineage>
        <taxon>Eukaryota</taxon>
        <taxon>Metazoa</taxon>
        <taxon>Ecdysozoa</taxon>
        <taxon>Arthropoda</taxon>
        <taxon>Hexapoda</taxon>
        <taxon>Insecta</taxon>
        <taxon>Pterygota</taxon>
        <taxon>Neoptera</taxon>
        <taxon>Paraneoptera</taxon>
        <taxon>Hemiptera</taxon>
        <taxon>Heteroptera</taxon>
        <taxon>Panheteroptera</taxon>
        <taxon>Nepomorpha</taxon>
        <taxon>Nepidae</taxon>
        <taxon>Ranatrinae</taxon>
        <taxon>Ranatra</taxon>
    </lineage>
</organism>
<dbReference type="SUPFAM" id="SSF48726">
    <property type="entry name" value="Immunoglobulin"/>
    <property type="match status" value="2"/>
</dbReference>
<dbReference type="InterPro" id="IPR036179">
    <property type="entry name" value="Ig-like_dom_sf"/>
</dbReference>
<dbReference type="InterPro" id="IPR007110">
    <property type="entry name" value="Ig-like_dom"/>
</dbReference>
<dbReference type="Pfam" id="PF07679">
    <property type="entry name" value="I-set"/>
    <property type="match status" value="2"/>
</dbReference>
<accession>A0ABD0YIM1</accession>
<dbReference type="AlphaFoldDB" id="A0ABD0YIM1"/>
<dbReference type="Gene3D" id="2.60.40.10">
    <property type="entry name" value="Immunoglobulins"/>
    <property type="match status" value="2"/>
</dbReference>
<evidence type="ECO:0000313" key="3">
    <source>
        <dbReference type="Proteomes" id="UP001558652"/>
    </source>
</evidence>
<feature type="domain" description="Ig-like" evidence="1">
    <location>
        <begin position="107"/>
        <end position="161"/>
    </location>
</feature>
<name>A0ABD0YIM1_9HEMI</name>
<protein>
    <recommendedName>
        <fullName evidence="1">Ig-like domain-containing protein</fullName>
    </recommendedName>
</protein>
<reference evidence="2 3" key="1">
    <citation type="submission" date="2024-07" db="EMBL/GenBank/DDBJ databases">
        <title>Chromosome-level genome assembly of the water stick insect Ranatra chinensis (Heteroptera: Nepidae).</title>
        <authorList>
            <person name="Liu X."/>
        </authorList>
    </citation>
    <scope>NUCLEOTIDE SEQUENCE [LARGE SCALE GENOMIC DNA]</scope>
    <source>
        <strain evidence="2">Cailab_2021Rc</strain>
        <tissue evidence="2">Muscle</tissue>
    </source>
</reference>
<keyword evidence="3" id="KW-1185">Reference proteome</keyword>
<dbReference type="PANTHER" id="PTHR47633">
    <property type="entry name" value="IMMUNOGLOBULIN"/>
    <property type="match status" value="1"/>
</dbReference>